<dbReference type="Proteomes" id="UP000017396">
    <property type="component" value="Chromosome"/>
</dbReference>
<accession>U5QMD5</accession>
<dbReference type="HOGENOM" id="CLU_199143_1_0_3"/>
<sequence length="72" mass="7992">MQEPIRTPDMLEYAVEKTFLDITEPLDQFISLKLLQVVQSLVRIAYAMGHQDAMRLGSSGSLCAACPHRAEG</sequence>
<dbReference type="RefSeq" id="WP_023175492.1">
    <property type="nucleotide sequence ID" value="NC_022600.1"/>
</dbReference>
<evidence type="ECO:0000313" key="1">
    <source>
        <dbReference type="EMBL" id="AGY60162.1"/>
    </source>
</evidence>
<name>U5QMD5_GLOK1</name>
<reference evidence="1 2" key="1">
    <citation type="journal article" date="2013" name="PLoS ONE">
        <title>Cultivation and Complete Genome Sequencing of Gloeobacter kilaueensis sp. nov., from a Lava Cave in Kilauea Caldera, Hawai'i.</title>
        <authorList>
            <person name="Saw J.H."/>
            <person name="Schatz M."/>
            <person name="Brown M.V."/>
            <person name="Kunkel D.D."/>
            <person name="Foster J.S."/>
            <person name="Shick H."/>
            <person name="Christensen S."/>
            <person name="Hou S."/>
            <person name="Wan X."/>
            <person name="Donachie S.P."/>
        </authorList>
    </citation>
    <scope>NUCLEOTIDE SEQUENCE [LARGE SCALE GENOMIC DNA]</scope>
    <source>
        <strain evidence="2">JS</strain>
    </source>
</reference>
<dbReference type="OrthoDB" id="561332at2"/>
<organism evidence="1 2">
    <name type="scientific">Gloeobacter kilaueensis (strain ATCC BAA-2537 / CCAP 1431/1 / ULC 316 / JS1)</name>
    <dbReference type="NCBI Taxonomy" id="1183438"/>
    <lineage>
        <taxon>Bacteria</taxon>
        <taxon>Bacillati</taxon>
        <taxon>Cyanobacteriota</taxon>
        <taxon>Cyanophyceae</taxon>
        <taxon>Gloeobacterales</taxon>
        <taxon>Gloeobacteraceae</taxon>
        <taxon>Gloeobacter</taxon>
    </lineage>
</organism>
<dbReference type="KEGG" id="glj:GKIL_3916"/>
<dbReference type="EMBL" id="CP003587">
    <property type="protein sequence ID" value="AGY60162.1"/>
    <property type="molecule type" value="Genomic_DNA"/>
</dbReference>
<dbReference type="AlphaFoldDB" id="U5QMD5"/>
<dbReference type="STRING" id="1183438.GKIL_3916"/>
<keyword evidence="2" id="KW-1185">Reference proteome</keyword>
<protein>
    <submittedName>
        <fullName evidence="1">Uncharacterized protein</fullName>
    </submittedName>
</protein>
<proteinExistence type="predicted"/>
<gene>
    <name evidence="1" type="ORF">GKIL_3916</name>
</gene>
<evidence type="ECO:0000313" key="2">
    <source>
        <dbReference type="Proteomes" id="UP000017396"/>
    </source>
</evidence>